<evidence type="ECO:0000313" key="2">
    <source>
        <dbReference type="Proteomes" id="UP001162164"/>
    </source>
</evidence>
<name>A0ABQ9J724_9CUCU</name>
<comment type="caution">
    <text evidence="1">The sequence shown here is derived from an EMBL/GenBank/DDBJ whole genome shotgun (WGS) entry which is preliminary data.</text>
</comment>
<evidence type="ECO:0008006" key="3">
    <source>
        <dbReference type="Google" id="ProtNLM"/>
    </source>
</evidence>
<reference evidence="1" key="1">
    <citation type="journal article" date="2023" name="Insect Mol. Biol.">
        <title>Genome sequencing provides insights into the evolution of gene families encoding plant cell wall-degrading enzymes in longhorned beetles.</title>
        <authorList>
            <person name="Shin N.R."/>
            <person name="Okamura Y."/>
            <person name="Kirsch R."/>
            <person name="Pauchet Y."/>
        </authorList>
    </citation>
    <scope>NUCLEOTIDE SEQUENCE</scope>
    <source>
        <strain evidence="1">MMC_N1</strain>
    </source>
</reference>
<sequence>MNVYQAIMDTVACSSCVGSLTSFVNFLTTFKDTEEKITLYNEIQRNKVIIKLSNVLTFLDEGVGYSGNLKRECILDNLEYSVKGSKPYVKKEGEILGCTEKCTQKNVEMYGETLNPFAGSEAYVKSANV</sequence>
<organism evidence="1 2">
    <name type="scientific">Molorchus minor</name>
    <dbReference type="NCBI Taxonomy" id="1323400"/>
    <lineage>
        <taxon>Eukaryota</taxon>
        <taxon>Metazoa</taxon>
        <taxon>Ecdysozoa</taxon>
        <taxon>Arthropoda</taxon>
        <taxon>Hexapoda</taxon>
        <taxon>Insecta</taxon>
        <taxon>Pterygota</taxon>
        <taxon>Neoptera</taxon>
        <taxon>Endopterygota</taxon>
        <taxon>Coleoptera</taxon>
        <taxon>Polyphaga</taxon>
        <taxon>Cucujiformia</taxon>
        <taxon>Chrysomeloidea</taxon>
        <taxon>Cerambycidae</taxon>
        <taxon>Lamiinae</taxon>
        <taxon>Monochamini</taxon>
        <taxon>Molorchus</taxon>
    </lineage>
</organism>
<proteinExistence type="predicted"/>
<protein>
    <recommendedName>
        <fullName evidence="3">HMA domain-containing protein</fullName>
    </recommendedName>
</protein>
<evidence type="ECO:0000313" key="1">
    <source>
        <dbReference type="EMBL" id="KAJ8973956.1"/>
    </source>
</evidence>
<gene>
    <name evidence="1" type="ORF">NQ317_001362</name>
</gene>
<accession>A0ABQ9J724</accession>
<dbReference type="Proteomes" id="UP001162164">
    <property type="component" value="Unassembled WGS sequence"/>
</dbReference>
<keyword evidence="2" id="KW-1185">Reference proteome</keyword>
<dbReference type="EMBL" id="JAPWTJ010001075">
    <property type="protein sequence ID" value="KAJ8973956.1"/>
    <property type="molecule type" value="Genomic_DNA"/>
</dbReference>